<organism evidence="2 3">
    <name type="scientific">Clydaea vesicula</name>
    <dbReference type="NCBI Taxonomy" id="447962"/>
    <lineage>
        <taxon>Eukaryota</taxon>
        <taxon>Fungi</taxon>
        <taxon>Fungi incertae sedis</taxon>
        <taxon>Chytridiomycota</taxon>
        <taxon>Chytridiomycota incertae sedis</taxon>
        <taxon>Chytridiomycetes</taxon>
        <taxon>Lobulomycetales</taxon>
        <taxon>Lobulomycetaceae</taxon>
        <taxon>Clydaea</taxon>
    </lineage>
</organism>
<protein>
    <recommendedName>
        <fullName evidence="4">F-box domain-containing protein</fullName>
    </recommendedName>
</protein>
<evidence type="ECO:0008006" key="4">
    <source>
        <dbReference type="Google" id="ProtNLM"/>
    </source>
</evidence>
<dbReference type="EMBL" id="JADGJW010001235">
    <property type="protein sequence ID" value="KAJ3205079.1"/>
    <property type="molecule type" value="Genomic_DNA"/>
</dbReference>
<reference evidence="2" key="1">
    <citation type="submission" date="2020-05" db="EMBL/GenBank/DDBJ databases">
        <title>Phylogenomic resolution of chytrid fungi.</title>
        <authorList>
            <person name="Stajich J.E."/>
            <person name="Amses K."/>
            <person name="Simmons R."/>
            <person name="Seto K."/>
            <person name="Myers J."/>
            <person name="Bonds A."/>
            <person name="Quandt C.A."/>
            <person name="Barry K."/>
            <person name="Liu P."/>
            <person name="Grigoriev I."/>
            <person name="Longcore J.E."/>
            <person name="James T.Y."/>
        </authorList>
    </citation>
    <scope>NUCLEOTIDE SEQUENCE</scope>
    <source>
        <strain evidence="2">JEL0476</strain>
    </source>
</reference>
<evidence type="ECO:0000313" key="3">
    <source>
        <dbReference type="Proteomes" id="UP001211065"/>
    </source>
</evidence>
<evidence type="ECO:0000256" key="1">
    <source>
        <dbReference type="SAM" id="MobiDB-lite"/>
    </source>
</evidence>
<accession>A0AAD5TUV9</accession>
<evidence type="ECO:0000313" key="2">
    <source>
        <dbReference type="EMBL" id="KAJ3205079.1"/>
    </source>
</evidence>
<name>A0AAD5TUV9_9FUNG</name>
<feature type="region of interest" description="Disordered" evidence="1">
    <location>
        <begin position="1"/>
        <end position="22"/>
    </location>
</feature>
<comment type="caution">
    <text evidence="2">The sequence shown here is derived from an EMBL/GenBank/DDBJ whole genome shotgun (WGS) entry which is preliminary data.</text>
</comment>
<dbReference type="Proteomes" id="UP001211065">
    <property type="component" value="Unassembled WGS sequence"/>
</dbReference>
<gene>
    <name evidence="2" type="ORF">HK099_000924</name>
</gene>
<proteinExistence type="predicted"/>
<dbReference type="AlphaFoldDB" id="A0AAD5TUV9"/>
<sequence length="593" mass="67953">MYKKATVDDSLKSKQIPDHMNETQEKKVLMEKKSFMGLNQSDPSTVFDCKSLPKSAYFSVTNLEPLISLNLHLTSYLIQSVTAIEKGELNDLLKIKALGLELINASFPKSKPHIEAIKLKKKVVVENSKTEFMNKKRPSLNSESIIKNILKFNFFTTRDFYSFCLVSINWNTIAAPLLWKNIGINSDFLTLFRFSKNLQLNLELDSKKINNFQYTETLTLYENTQFEELYYNLQNQQIAAITSYFENLKTLISLGPSFSTKDLINIFNICANLEVLDLNLVNFNKEENGGDKEDELQKEQLILQNGFKKLKVLKILILEHGFEGLITSSNNTNSEISNEENEALLEVEDFFCNLNLTNLVELEMPVLNINLSKILGKNLTKLKKCVAYLPSGNCDEILINLLQNSESLTDLILFTYLNDPNKACITSKSLIKLANFGNSIKHLQFYEFDTFTGIEVLATLEEFFFILNAIGKNLIKVYNYFPGLLLTKEILIKLSENLPIIEEFALCFDESQNLDIIALESMVSNCRNLKIILDNKFSAEVLTYLHEKNVTVYFLGEVDTEELIDDELSYYSEESFIEKENPNIYETESQNDI</sequence>
<dbReference type="Gene3D" id="3.80.10.10">
    <property type="entry name" value="Ribonuclease Inhibitor"/>
    <property type="match status" value="1"/>
</dbReference>
<keyword evidence="3" id="KW-1185">Reference proteome</keyword>
<dbReference type="InterPro" id="IPR032675">
    <property type="entry name" value="LRR_dom_sf"/>
</dbReference>